<dbReference type="Pfam" id="PF03358">
    <property type="entry name" value="FMN_red"/>
    <property type="match status" value="1"/>
</dbReference>
<dbReference type="PANTHER" id="PTHR30543:SF21">
    <property type="entry name" value="NAD(P)H-DEPENDENT FMN REDUCTASE LOT6"/>
    <property type="match status" value="1"/>
</dbReference>
<sequence length="199" mass="22242">MSNFAKQLSFITNTAVKKNILFIIGSLRKLSFNRSLAKIAEKIIDKRANISYLDYHDVPLINQDIEFPAPTAVTQLRDTISRADAVWIFCPEYNYSYPGHVKNILDWLSRPLVAGDYASPMPMTGKKVTLSGAGGAGATQKCRAKLTELLKTMNVNLMPGPQTGVALSSESWKKNELKLTEEQQQELEKQVETFLDFIA</sequence>
<keyword evidence="3" id="KW-1185">Reference proteome</keyword>
<protein>
    <submittedName>
        <fullName evidence="2">NAD(P)H-dependent FMN reductase</fullName>
    </submittedName>
</protein>
<evidence type="ECO:0000259" key="1">
    <source>
        <dbReference type="Pfam" id="PF03358"/>
    </source>
</evidence>
<gene>
    <name evidence="2" type="ORF">C7379_10965</name>
</gene>
<dbReference type="EMBL" id="QENY01000009">
    <property type="protein sequence ID" value="PVX53725.1"/>
    <property type="molecule type" value="Genomic_DNA"/>
</dbReference>
<reference evidence="2 3" key="1">
    <citation type="submission" date="2018-05" db="EMBL/GenBank/DDBJ databases">
        <title>Genomic Encyclopedia of Type Strains, Phase IV (KMG-IV): sequencing the most valuable type-strain genomes for metagenomic binning, comparative biology and taxonomic classification.</title>
        <authorList>
            <person name="Goeker M."/>
        </authorList>
    </citation>
    <scope>NUCLEOTIDE SEQUENCE [LARGE SCALE GENOMIC DNA]</scope>
    <source>
        <strain evidence="2 3">DSM 100333</strain>
    </source>
</reference>
<organism evidence="2 3">
    <name type="scientific">Hallella colorans</name>
    <dbReference type="NCBI Taxonomy" id="1703337"/>
    <lineage>
        <taxon>Bacteria</taxon>
        <taxon>Pseudomonadati</taxon>
        <taxon>Bacteroidota</taxon>
        <taxon>Bacteroidia</taxon>
        <taxon>Bacteroidales</taxon>
        <taxon>Prevotellaceae</taxon>
        <taxon>Hallella</taxon>
    </lineage>
</organism>
<dbReference type="Gene3D" id="3.40.50.360">
    <property type="match status" value="1"/>
</dbReference>
<dbReference type="InterPro" id="IPR050712">
    <property type="entry name" value="NAD(P)H-dep_reductase"/>
</dbReference>
<dbReference type="InterPro" id="IPR005025">
    <property type="entry name" value="FMN_Rdtase-like_dom"/>
</dbReference>
<evidence type="ECO:0000313" key="2">
    <source>
        <dbReference type="EMBL" id="PVX53725.1"/>
    </source>
</evidence>
<name>A0A2U0U7U7_9BACT</name>
<dbReference type="GO" id="GO:0016491">
    <property type="term" value="F:oxidoreductase activity"/>
    <property type="evidence" value="ECO:0007669"/>
    <property type="project" value="InterPro"/>
</dbReference>
<dbReference type="PANTHER" id="PTHR30543">
    <property type="entry name" value="CHROMATE REDUCTASE"/>
    <property type="match status" value="1"/>
</dbReference>
<evidence type="ECO:0000313" key="3">
    <source>
        <dbReference type="Proteomes" id="UP000245870"/>
    </source>
</evidence>
<feature type="domain" description="NADPH-dependent FMN reductase-like" evidence="1">
    <location>
        <begin position="19"/>
        <end position="165"/>
    </location>
</feature>
<dbReference type="InterPro" id="IPR029039">
    <property type="entry name" value="Flavoprotein-like_sf"/>
</dbReference>
<dbReference type="RefSeq" id="WP_243406727.1">
    <property type="nucleotide sequence ID" value="NZ_QENY01000009.1"/>
</dbReference>
<dbReference type="Proteomes" id="UP000245870">
    <property type="component" value="Unassembled WGS sequence"/>
</dbReference>
<dbReference type="SUPFAM" id="SSF52218">
    <property type="entry name" value="Flavoproteins"/>
    <property type="match status" value="1"/>
</dbReference>
<dbReference type="GO" id="GO:0005829">
    <property type="term" value="C:cytosol"/>
    <property type="evidence" value="ECO:0007669"/>
    <property type="project" value="TreeGrafter"/>
</dbReference>
<dbReference type="GO" id="GO:0010181">
    <property type="term" value="F:FMN binding"/>
    <property type="evidence" value="ECO:0007669"/>
    <property type="project" value="TreeGrafter"/>
</dbReference>
<proteinExistence type="predicted"/>
<accession>A0A2U0U7U7</accession>
<comment type="caution">
    <text evidence="2">The sequence shown here is derived from an EMBL/GenBank/DDBJ whole genome shotgun (WGS) entry which is preliminary data.</text>
</comment>
<dbReference type="AlphaFoldDB" id="A0A2U0U7U7"/>